<keyword evidence="6" id="KW-0445">Lipid transport</keyword>
<protein>
    <recommendedName>
        <fullName evidence="9">Maintenance of mitochondrial morphology protein 1</fullName>
    </recommendedName>
</protein>
<dbReference type="OrthoDB" id="1076608at2759"/>
<dbReference type="InterPro" id="IPR027537">
    <property type="entry name" value="Mmm1"/>
</dbReference>
<comment type="similarity">
    <text evidence="9">Belongs to the MMM1 family.</text>
</comment>
<dbReference type="InterPro" id="IPR045122">
    <property type="entry name" value="Csc1-like"/>
</dbReference>
<sequence>MEKADNQTLYLLNTLLDNILQNDSYTGITSDQESVLAISSNSNNSLYTNFLNTSRNGSAQKLKGQSLKVFLEGMSVATIVFFLQLILFNFLKAAVPWVYQPNFLLLNLKKTIFGFNSDNQTEKTIPTNINEFVGASALINSRTNFMNTFWNIGLSFKWIFLIFTEEIEGFENMGLDSFYFLRFLTMLQNFFGILTCVVTPCLTLIHYKSSKKNVDKSIKGLDKISIYTVTMADSNFLLLHLCLTVFIVVLFHWFLMNEIDFFVTKKLSFIKSIQENHDKANNTNKKSFFDNENLELDLTTTADMKNPQDDFFFKQMHSVQSAILIHDLPEWNYSKIIELFNKLETNKETKTVSKIWYIPKEISILIKFQKKQKTAIKRIEQLELSYILHKFYNDHENEINLYFKESCRLAKQNNKSIKMLEYQAKYLKFKKNCNLFKFKQKFQSYQLFPVIEKNHFYISRFRFNYLKIKLEFSHNEKHKDDYINRKVNKYLENMVEWKDCKKNIQEKYLNLQLNNINNNKNLKHAILKFDNIYMADIFCQLLLTSSPNSFKQIERNVNFDNIIWSNIALHNNYVIFISHCLVNFIKIIIIIGWAVPVAFLGLIFQIPYLTKLIPFLRCIYNLSDLMITLINSLAPILTLMLLTDVVPEIFRCLIKFKFYYSYDKIELNLQQWFYVFSFVQIFIVVTISSSISLILEQIVTNPTKIPNILASNFPQCSNFFVSFIFVRGLSYSMSNLLQWPRLISWFYNNNFFFTSGKLTPRNKFEQLSNKSLIYKWGSIYPIFTLMASISLIYGIIQPAILPVVTLSFALVLVSFKFTIKYQVNRANNKWETMGKFYPIALFQLYSGLYCLEGFMLGLFILSKRYKSGVLMFVILISSVVAHCNISKRYKALISFLPLSDYENLGTDNCGENLDDEYYKKNSQLMGIPGDLDWNNFNKTMEIIPVADPDQQQSVIWIPNDVFNISKIQYSPNSSNKRLEATIDINLNDRLAFGVETQLALNFPKPLSGSLPIELTVSLVKFKASLTVSLTTREEFANLHDGLNHLKDDIGGYYLMFSFSPEYTMDFEIESLIGSTTKLENIPKISDIIQYQIKKWFVERCVNPRFQFTRLPNVWPRTKNTGETKNSETEQILLSKVNSAH</sequence>
<evidence type="ECO:0000256" key="7">
    <source>
        <dbReference type="ARBA" id="ARBA00023121"/>
    </source>
</evidence>
<dbReference type="PANTHER" id="PTHR13018">
    <property type="entry name" value="PROBABLE MEMBRANE PROTEIN DUF221-RELATED"/>
    <property type="match status" value="1"/>
</dbReference>
<name>A0A1B7TEE5_9ASCO</name>
<feature type="topological domain" description="Cytoplasmic" evidence="9">
    <location>
        <begin position="753"/>
        <end position="1140"/>
    </location>
</feature>
<feature type="transmembrane region" description="Helical" evidence="11">
    <location>
        <begin position="584"/>
        <end position="604"/>
    </location>
</feature>
<dbReference type="InterPro" id="IPR031468">
    <property type="entry name" value="SMP_LBD"/>
</dbReference>
<evidence type="ECO:0000256" key="4">
    <source>
        <dbReference type="ARBA" id="ARBA00022692"/>
    </source>
</evidence>
<feature type="transmembrane region" description="Helical" evidence="11">
    <location>
        <begin position="69"/>
        <end position="91"/>
    </location>
</feature>
<feature type="transmembrane region" description="Helical" evidence="11">
    <location>
        <begin position="672"/>
        <end position="695"/>
    </location>
</feature>
<feature type="region of interest" description="Disordered" evidence="10">
    <location>
        <begin position="1116"/>
        <end position="1140"/>
    </location>
</feature>
<keyword evidence="4 9" id="KW-0812">Transmembrane</keyword>
<keyword evidence="7" id="KW-0446">Lipid-binding</keyword>
<evidence type="ECO:0000256" key="6">
    <source>
        <dbReference type="ARBA" id="ARBA00023055"/>
    </source>
</evidence>
<dbReference type="PROSITE" id="PS51847">
    <property type="entry name" value="SMP"/>
    <property type="match status" value="1"/>
</dbReference>
<dbReference type="InterPro" id="IPR032880">
    <property type="entry name" value="CSC1/OSCA1-like_N"/>
</dbReference>
<evidence type="ECO:0000313" key="14">
    <source>
        <dbReference type="Proteomes" id="UP000092321"/>
    </source>
</evidence>
<accession>A0A1B7TEE5</accession>
<dbReference type="Pfam" id="PF10296">
    <property type="entry name" value="MMM1"/>
    <property type="match status" value="1"/>
</dbReference>
<keyword evidence="9" id="KW-0256">Endoplasmic reticulum</keyword>
<dbReference type="InterPro" id="IPR003864">
    <property type="entry name" value="CSC1/OSCA1-like_7TM"/>
</dbReference>
<dbReference type="PANTHER" id="PTHR13018:SF20">
    <property type="entry name" value="SPORULATION-SPECIFIC PROTEIN 75"/>
    <property type="match status" value="1"/>
</dbReference>
<dbReference type="GO" id="GO:0008289">
    <property type="term" value="F:lipid binding"/>
    <property type="evidence" value="ECO:0007669"/>
    <property type="project" value="UniProtKB-KW"/>
</dbReference>
<evidence type="ECO:0000256" key="2">
    <source>
        <dbReference type="ARBA" id="ARBA00007779"/>
    </source>
</evidence>
<dbReference type="GO" id="GO:0005227">
    <property type="term" value="F:calcium-activated cation channel activity"/>
    <property type="evidence" value="ECO:0007669"/>
    <property type="project" value="InterPro"/>
</dbReference>
<dbReference type="GO" id="GO:0005789">
    <property type="term" value="C:endoplasmic reticulum membrane"/>
    <property type="evidence" value="ECO:0007669"/>
    <property type="project" value="UniProtKB-SubCell"/>
</dbReference>
<comment type="function">
    <text evidence="9">Component of the ERMES/MDM complex, which serves as a molecular tether to connect the endoplasmic reticulum (ER) and mitochondria. Components of this complex are involved in the control of mitochondrial shape and protein biogenesis, and function in nonvesicular lipid trafficking between the ER and mitochondria. The MDM12-MMM1 subcomplex functions in the major beta-barrel assembly pathway that is responsible for biogenesis of all outer membrane beta-barrel proteins, and acts in a late step after the SAM complex. The MDM10-MDM12-MMM1 subcomplex further acts in the TOM40-specific pathway after the action of the MDM12-MMM1 complex. Essential for establishing and maintaining the structure of mitochondria and maintenance of mtDNA nucleoids.</text>
</comment>
<keyword evidence="14" id="KW-1185">Reference proteome</keyword>
<dbReference type="GO" id="GO:0006869">
    <property type="term" value="P:lipid transport"/>
    <property type="evidence" value="ECO:0007669"/>
    <property type="project" value="UniProtKB-KW"/>
</dbReference>
<reference evidence="14" key="1">
    <citation type="journal article" date="2016" name="Proc. Natl. Acad. Sci. U.S.A.">
        <title>Comparative genomics of biotechnologically important yeasts.</title>
        <authorList>
            <person name="Riley R."/>
            <person name="Haridas S."/>
            <person name="Wolfe K.H."/>
            <person name="Lopes M.R."/>
            <person name="Hittinger C.T."/>
            <person name="Goeker M."/>
            <person name="Salamov A.A."/>
            <person name="Wisecaver J.H."/>
            <person name="Long T.M."/>
            <person name="Calvey C.H."/>
            <person name="Aerts A.L."/>
            <person name="Barry K.W."/>
            <person name="Choi C."/>
            <person name="Clum A."/>
            <person name="Coughlan A.Y."/>
            <person name="Deshpande S."/>
            <person name="Douglass A.P."/>
            <person name="Hanson S.J."/>
            <person name="Klenk H.-P."/>
            <person name="LaButti K.M."/>
            <person name="Lapidus A."/>
            <person name="Lindquist E.A."/>
            <person name="Lipzen A.M."/>
            <person name="Meier-Kolthoff J.P."/>
            <person name="Ohm R.A."/>
            <person name="Otillar R.P."/>
            <person name="Pangilinan J.L."/>
            <person name="Peng Y."/>
            <person name="Rokas A."/>
            <person name="Rosa C.A."/>
            <person name="Scheuner C."/>
            <person name="Sibirny A.A."/>
            <person name="Slot J.C."/>
            <person name="Stielow J.B."/>
            <person name="Sun H."/>
            <person name="Kurtzman C.P."/>
            <person name="Blackwell M."/>
            <person name="Grigoriev I.V."/>
            <person name="Jeffries T.W."/>
        </authorList>
    </citation>
    <scope>NUCLEOTIDE SEQUENCE [LARGE SCALE GENOMIC DNA]</scope>
    <source>
        <strain evidence="14">NRRL Y-1626</strain>
    </source>
</reference>
<proteinExistence type="inferred from homology"/>
<dbReference type="EMBL" id="LXPE01000011">
    <property type="protein sequence ID" value="OBA27035.1"/>
    <property type="molecule type" value="Genomic_DNA"/>
</dbReference>
<keyword evidence="8 9" id="KW-0472">Membrane</keyword>
<evidence type="ECO:0000313" key="13">
    <source>
        <dbReference type="EMBL" id="OBA27035.1"/>
    </source>
</evidence>
<organism evidence="13 14">
    <name type="scientific">Hanseniaspora valbyensis NRRL Y-1626</name>
    <dbReference type="NCBI Taxonomy" id="766949"/>
    <lineage>
        <taxon>Eukaryota</taxon>
        <taxon>Fungi</taxon>
        <taxon>Dikarya</taxon>
        <taxon>Ascomycota</taxon>
        <taxon>Saccharomycotina</taxon>
        <taxon>Saccharomycetes</taxon>
        <taxon>Saccharomycodales</taxon>
        <taxon>Saccharomycodaceae</taxon>
        <taxon>Hanseniaspora</taxon>
    </lineage>
</organism>
<feature type="compositionally biased region" description="Polar residues" evidence="10">
    <location>
        <begin position="1128"/>
        <end position="1140"/>
    </location>
</feature>
<evidence type="ECO:0000256" key="5">
    <source>
        <dbReference type="ARBA" id="ARBA00022989"/>
    </source>
</evidence>
<dbReference type="AlphaFoldDB" id="A0A1B7TEE5"/>
<feature type="transmembrane region" description="Helical" evidence="11">
    <location>
        <begin position="772"/>
        <end position="793"/>
    </location>
</feature>
<evidence type="ECO:0000256" key="11">
    <source>
        <dbReference type="SAM" id="Phobius"/>
    </source>
</evidence>
<dbReference type="Pfam" id="PF13967">
    <property type="entry name" value="RSN1_TM"/>
    <property type="match status" value="1"/>
</dbReference>
<feature type="transmembrane region" description="Helical" evidence="11">
    <location>
        <begin position="625"/>
        <end position="643"/>
    </location>
</feature>
<dbReference type="InterPro" id="IPR019411">
    <property type="entry name" value="MMM1_dom"/>
</dbReference>
<evidence type="ECO:0000256" key="10">
    <source>
        <dbReference type="SAM" id="MobiDB-lite"/>
    </source>
</evidence>
<feature type="topological domain" description="Lumenal" evidence="9">
    <location>
        <begin position="1"/>
        <end position="728"/>
    </location>
</feature>
<feature type="transmembrane region" description="Helical" evidence="11">
    <location>
        <begin position="799"/>
        <end position="819"/>
    </location>
</feature>
<dbReference type="CDD" id="cd21671">
    <property type="entry name" value="SMP_Mmm1"/>
    <property type="match status" value="1"/>
</dbReference>
<keyword evidence="3" id="KW-0813">Transport</keyword>
<gene>
    <name evidence="9" type="primary">MMM1</name>
    <name evidence="13" type="ORF">HANVADRAFT_2139</name>
</gene>
<evidence type="ECO:0000256" key="1">
    <source>
        <dbReference type="ARBA" id="ARBA00004141"/>
    </source>
</evidence>
<dbReference type="Pfam" id="PF02714">
    <property type="entry name" value="RSN1_7TM"/>
    <property type="match status" value="1"/>
</dbReference>
<dbReference type="GO" id="GO:0045040">
    <property type="term" value="P:protein insertion into mitochondrial outer membrane"/>
    <property type="evidence" value="ECO:0007669"/>
    <property type="project" value="UniProtKB-UniRule"/>
</dbReference>
<comment type="subcellular location">
    <subcellularLocation>
        <location evidence="9">Endoplasmic reticulum membrane</location>
        <topology evidence="9">Single-pass type I membrane protein</topology>
    </subcellularLocation>
    <subcellularLocation>
        <location evidence="1">Membrane</location>
        <topology evidence="1">Multi-pass membrane protein</topology>
    </subcellularLocation>
    <text evidence="9">The ERMES/MDM complex localizes to a few discrete foci (around 10 per single cell), that represent mitochondria-endoplasmic reticulum junctions. These foci are often found next to mtDNA nucleoids.</text>
</comment>
<evidence type="ECO:0000256" key="9">
    <source>
        <dbReference type="HAMAP-Rule" id="MF_03103"/>
    </source>
</evidence>
<comment type="caution">
    <text evidence="13">The sequence shown here is derived from an EMBL/GenBank/DDBJ whole genome shotgun (WGS) entry which is preliminary data.</text>
</comment>
<dbReference type="GO" id="GO:0005886">
    <property type="term" value="C:plasma membrane"/>
    <property type="evidence" value="ECO:0007669"/>
    <property type="project" value="TreeGrafter"/>
</dbReference>
<feature type="transmembrane region" description="Helical" evidence="11">
    <location>
        <begin position="867"/>
        <end position="885"/>
    </location>
</feature>
<evidence type="ECO:0000259" key="12">
    <source>
        <dbReference type="PROSITE" id="PS51847"/>
    </source>
</evidence>
<feature type="transmembrane region" description="Helical" evidence="11">
    <location>
        <begin position="179"/>
        <end position="205"/>
    </location>
</feature>
<evidence type="ECO:0000256" key="3">
    <source>
        <dbReference type="ARBA" id="ARBA00022448"/>
    </source>
</evidence>
<comment type="subunit">
    <text evidence="9">Homodimer. Component of the ER-mitochondria encounter structure (ERMES) or MDM complex, composed of MMM1, MDM10, MDM12 and MDM34. A MMM1 homodimer associates with one molecule of MDM12 on each side in a pairwise head-to-tail manner, and the SMP-LTD domains of MMM1 and MDM12 generate a continuous hydrophobic tunnel for phospholipid trafficking.</text>
</comment>
<dbReference type="HAMAP" id="MF_03103">
    <property type="entry name" value="Mmm1"/>
    <property type="match status" value="1"/>
</dbReference>
<keyword evidence="5 9" id="KW-1133">Transmembrane helix</keyword>
<feature type="transmembrane region" description="Helical" evidence="11">
    <location>
        <begin position="226"/>
        <end position="255"/>
    </location>
</feature>
<dbReference type="Proteomes" id="UP000092321">
    <property type="component" value="Unassembled WGS sequence"/>
</dbReference>
<feature type="transmembrane region" description="Helical" evidence="11">
    <location>
        <begin position="840"/>
        <end position="861"/>
    </location>
</feature>
<dbReference type="GO" id="GO:0032865">
    <property type="term" value="C:ERMES complex"/>
    <property type="evidence" value="ECO:0007669"/>
    <property type="project" value="UniProtKB-UniRule"/>
</dbReference>
<comment type="similarity">
    <text evidence="2">Belongs to the CSC1 (TC 1.A.17) family.</text>
</comment>
<evidence type="ECO:0000256" key="8">
    <source>
        <dbReference type="ARBA" id="ARBA00023136"/>
    </source>
</evidence>
<feature type="domain" description="SMP-LTD" evidence="12">
    <location>
        <begin position="894"/>
        <end position="1111"/>
    </location>
</feature>